<accession>A0A9P0A2I4</accession>
<name>A0A9P0A2I4_BEMTA</name>
<dbReference type="AlphaFoldDB" id="A0A9P0A2I4"/>
<keyword evidence="3" id="KW-1185">Reference proteome</keyword>
<dbReference type="InterPro" id="IPR011024">
    <property type="entry name" value="G_crystallin-like"/>
</dbReference>
<feature type="signal peptide" evidence="1">
    <location>
        <begin position="1"/>
        <end position="26"/>
    </location>
</feature>
<dbReference type="SUPFAM" id="SSF49695">
    <property type="entry name" value="gamma-Crystallin-like"/>
    <property type="match status" value="2"/>
</dbReference>
<reference evidence="2" key="1">
    <citation type="submission" date="2021-12" db="EMBL/GenBank/DDBJ databases">
        <authorList>
            <person name="King R."/>
        </authorList>
    </citation>
    <scope>NUCLEOTIDE SEQUENCE</scope>
</reference>
<feature type="chain" id="PRO_5040217054" evidence="1">
    <location>
        <begin position="27"/>
        <end position="390"/>
    </location>
</feature>
<gene>
    <name evidence="2" type="ORF">BEMITA_LOCUS2421</name>
</gene>
<evidence type="ECO:0000313" key="2">
    <source>
        <dbReference type="EMBL" id="CAH0382932.1"/>
    </source>
</evidence>
<dbReference type="EMBL" id="OU963871">
    <property type="protein sequence ID" value="CAH0382932.1"/>
    <property type="molecule type" value="Genomic_DNA"/>
</dbReference>
<sequence length="390" mass="43087">MPQICRICEQFIVISVIICKLHTVLSLSSGAPNSITLYKDKDFKGTPCEIQVEGCKAMCPGMERKASSMQGNAACVHFFREKNCQTYMGTWNATMGPYKNFQGTAGQDSIVSVGDCSQPIDPDYSISFYEHKNFRGKRCNIQMPSRGCKPMCPDLENRASSAFGTGVSCARMYKEPNCKGFLGILDLTGLAQPDFKDTNLQDSISSISDCSNSSISFYEHKSFRGKRCDIPVKGCQPMCPELVKLASSAQGDAQCANVYSEANCKGFLGTLRFSDGEPYDNFKYGELQDSISSIGECVKNNTVIFYEHRDFGGKRCEMQVKKSCQPMCPGLDKKVSSAQGFVDCVQIYAGANCTDPIGYLKFSEGSSNKDSRDFFYEDYQDAISSFQECL</sequence>
<evidence type="ECO:0000313" key="3">
    <source>
        <dbReference type="Proteomes" id="UP001152759"/>
    </source>
</evidence>
<proteinExistence type="predicted"/>
<organism evidence="2 3">
    <name type="scientific">Bemisia tabaci</name>
    <name type="common">Sweetpotato whitefly</name>
    <name type="synonym">Aleurodes tabaci</name>
    <dbReference type="NCBI Taxonomy" id="7038"/>
    <lineage>
        <taxon>Eukaryota</taxon>
        <taxon>Metazoa</taxon>
        <taxon>Ecdysozoa</taxon>
        <taxon>Arthropoda</taxon>
        <taxon>Hexapoda</taxon>
        <taxon>Insecta</taxon>
        <taxon>Pterygota</taxon>
        <taxon>Neoptera</taxon>
        <taxon>Paraneoptera</taxon>
        <taxon>Hemiptera</taxon>
        <taxon>Sternorrhyncha</taxon>
        <taxon>Aleyrodoidea</taxon>
        <taxon>Aleyrodidae</taxon>
        <taxon>Aleyrodinae</taxon>
        <taxon>Bemisia</taxon>
    </lineage>
</organism>
<protein>
    <submittedName>
        <fullName evidence="2">Uncharacterized protein</fullName>
    </submittedName>
</protein>
<dbReference type="Gene3D" id="2.60.20.10">
    <property type="entry name" value="Crystallins"/>
    <property type="match status" value="4"/>
</dbReference>
<keyword evidence="1" id="KW-0732">Signal</keyword>
<dbReference type="Proteomes" id="UP001152759">
    <property type="component" value="Chromosome 10"/>
</dbReference>
<evidence type="ECO:0000256" key="1">
    <source>
        <dbReference type="SAM" id="SignalP"/>
    </source>
</evidence>